<feature type="domain" description="BEN" evidence="2">
    <location>
        <begin position="405"/>
        <end position="527"/>
    </location>
</feature>
<keyword evidence="4" id="KW-1185">Reference proteome</keyword>
<gene>
    <name evidence="3" type="ORF">E1301_Tti016817</name>
</gene>
<organism evidence="3 4">
    <name type="scientific">Triplophysa tibetana</name>
    <dbReference type="NCBI Taxonomy" id="1572043"/>
    <lineage>
        <taxon>Eukaryota</taxon>
        <taxon>Metazoa</taxon>
        <taxon>Chordata</taxon>
        <taxon>Craniata</taxon>
        <taxon>Vertebrata</taxon>
        <taxon>Euteleostomi</taxon>
        <taxon>Actinopterygii</taxon>
        <taxon>Neopterygii</taxon>
        <taxon>Teleostei</taxon>
        <taxon>Ostariophysi</taxon>
        <taxon>Cypriniformes</taxon>
        <taxon>Nemacheilidae</taxon>
        <taxon>Triplophysa</taxon>
    </lineage>
</organism>
<protein>
    <recommendedName>
        <fullName evidence="2">BEN domain-containing protein</fullName>
    </recommendedName>
</protein>
<reference evidence="3 4" key="1">
    <citation type="journal article" date="2019" name="Mol. Ecol. Resour.">
        <title>Chromosome-level genome assembly of Triplophysa tibetana, a fish adapted to the harsh high-altitude environment of the Tibetan Plateau.</title>
        <authorList>
            <person name="Yang X."/>
            <person name="Liu H."/>
            <person name="Ma Z."/>
            <person name="Zou Y."/>
            <person name="Zou M."/>
            <person name="Mao Y."/>
            <person name="Li X."/>
            <person name="Wang H."/>
            <person name="Chen T."/>
            <person name="Wang W."/>
            <person name="Yang R."/>
        </authorList>
    </citation>
    <scope>NUCLEOTIDE SEQUENCE [LARGE SCALE GENOMIC DNA]</scope>
    <source>
        <strain evidence="3">TTIB1903HZAU</strain>
        <tissue evidence="3">Muscle</tissue>
    </source>
</reference>
<evidence type="ECO:0000256" key="1">
    <source>
        <dbReference type="SAM" id="MobiDB-lite"/>
    </source>
</evidence>
<sequence>MEEKTVGGLKRRMSAEGTKTKLTRRARNPPKKMTLYEPDPSSPRDNQDGLFVFLTFEDGYTAKIFNLCDILNKDDKPIACFRDLTPGEEVLARWSDNKFYKATVDFTGTADKTMDTKKATKKDMKKRDAAAQRFYNLPSLPQAGQSTSAQDHLNTVDQNVIQPPTTWPVYQPPPTESFLPVQPQHQHAAAWPQYQLPVSQSSPNTPQHYKHSPFQSLNQYRTTLSAIPHNSSLSQYSKHHQPHTALPTPSDQTQQQPVLADLDQRRQPPAPTAKESFLKMLHSPNTHQKPAVLGDQSQTSTSEHETSSSSADALIIEHDPIPEREPCFISPESAEDRSWKPCEACKTEVEKLVEEKAKLHDVLCGISGEHLEAFRSFLDKVEQIQPQAGVWAPKGRSRQQELYPGSGLFLSSTHLAAIHATAKKDCLRLFHLLFDEFFTAEECQNAVAFGKHGKVPDGKRVLDKFKVNAILTYVMRCSTLDGWTPVEKSKKTCYMVYKPTDDADFDTLKASVLHLRLYFLGTRSQNICVTSGDILEPEEDPSDAGHDEQTLPDDREGLQEGLELTQGTDCDTLAPQLLAHDYF</sequence>
<feature type="region of interest" description="Disordered" evidence="1">
    <location>
        <begin position="233"/>
        <end position="256"/>
    </location>
</feature>
<feature type="compositionally biased region" description="Polar residues" evidence="1">
    <location>
        <begin position="247"/>
        <end position="256"/>
    </location>
</feature>
<dbReference type="GO" id="GO:0003677">
    <property type="term" value="F:DNA binding"/>
    <property type="evidence" value="ECO:0007669"/>
    <property type="project" value="InterPro"/>
</dbReference>
<feature type="compositionally biased region" description="Basic residues" evidence="1">
    <location>
        <begin position="21"/>
        <end position="30"/>
    </location>
</feature>
<dbReference type="InterPro" id="IPR018379">
    <property type="entry name" value="BEN_domain"/>
</dbReference>
<dbReference type="AlphaFoldDB" id="A0A5A9PFN8"/>
<feature type="region of interest" description="Disordered" evidence="1">
    <location>
        <begin position="164"/>
        <end position="186"/>
    </location>
</feature>
<dbReference type="PROSITE" id="PS51457">
    <property type="entry name" value="BEN"/>
    <property type="match status" value="1"/>
</dbReference>
<accession>A0A5A9PFN8</accession>
<feature type="region of interest" description="Disordered" evidence="1">
    <location>
        <begin position="1"/>
        <end position="43"/>
    </location>
</feature>
<dbReference type="EMBL" id="SOYY01000006">
    <property type="protein sequence ID" value="KAA0720525.1"/>
    <property type="molecule type" value="Genomic_DNA"/>
</dbReference>
<dbReference type="Proteomes" id="UP000324632">
    <property type="component" value="Chromosome 6"/>
</dbReference>
<proteinExistence type="predicted"/>
<comment type="caution">
    <text evidence="3">The sequence shown here is derived from an EMBL/GenBank/DDBJ whole genome shotgun (WGS) entry which is preliminary data.</text>
</comment>
<evidence type="ECO:0000313" key="3">
    <source>
        <dbReference type="EMBL" id="KAA0720525.1"/>
    </source>
</evidence>
<evidence type="ECO:0000313" key="4">
    <source>
        <dbReference type="Proteomes" id="UP000324632"/>
    </source>
</evidence>
<name>A0A5A9PFN8_9TELE</name>
<feature type="region of interest" description="Disordered" evidence="1">
    <location>
        <begin position="286"/>
        <end position="311"/>
    </location>
</feature>
<evidence type="ECO:0000259" key="2">
    <source>
        <dbReference type="PROSITE" id="PS51457"/>
    </source>
</evidence>
<dbReference type="Gene3D" id="2.30.30.140">
    <property type="match status" value="1"/>
</dbReference>